<dbReference type="PRINTS" id="PR01713">
    <property type="entry name" value="NUCEPIMERASE"/>
</dbReference>
<accession>A0A2T5GEM2</accession>
<dbReference type="Pfam" id="PF01370">
    <property type="entry name" value="Epimerase"/>
    <property type="match status" value="1"/>
</dbReference>
<dbReference type="InterPro" id="IPR001509">
    <property type="entry name" value="Epimerase_deHydtase"/>
</dbReference>
<sequence>MESTVVERFEPGGETVKHALVTGGAGFIGSHLIDRLLAEGWAVTNVDNFDPFYDPAIKRKNIAAHLDYERYRLVEADIRDREGLFRSLRDDYDVIVHLAARAGVRPSIRDPLGYQAVNVTGTQHLLELARERGVKQFVFASSSSVYGVNPNVPWREDDGVLRPISPYASTKGSGELLGHVYSHLYGIRFIALRFFTVYGPRQRPDLALHKFARRMLRGEPIPIYGDGTSRRDYTYIDDIVDGVRRAMDYAATSYEIINLGNQKTVGLLEMVRALEEALGVRARLEFLPAQPGDVPRTWADIKKAKRLLGYAPRMPFSAGVARFVDWLVDQGRQK</sequence>
<name>A0A2T5GEM2_HYDSH</name>
<evidence type="ECO:0000259" key="2">
    <source>
        <dbReference type="Pfam" id="PF01370"/>
    </source>
</evidence>
<dbReference type="InterPro" id="IPR036291">
    <property type="entry name" value="NAD(P)-bd_dom_sf"/>
</dbReference>
<dbReference type="Proteomes" id="UP000244180">
    <property type="component" value="Unassembled WGS sequence"/>
</dbReference>
<comment type="caution">
    <text evidence="3">The sequence shown here is derived from an EMBL/GenBank/DDBJ whole genome shotgun (WGS) entry which is preliminary data.</text>
</comment>
<proteinExistence type="predicted"/>
<dbReference type="PANTHER" id="PTHR43574">
    <property type="entry name" value="EPIMERASE-RELATED"/>
    <property type="match status" value="1"/>
</dbReference>
<dbReference type="EMBL" id="PEBV01000003">
    <property type="protein sequence ID" value="PTQ54623.1"/>
    <property type="molecule type" value="Genomic_DNA"/>
</dbReference>
<evidence type="ECO:0000313" key="3">
    <source>
        <dbReference type="EMBL" id="PTQ54623.1"/>
    </source>
</evidence>
<evidence type="ECO:0000313" key="4">
    <source>
        <dbReference type="Proteomes" id="UP000244180"/>
    </source>
</evidence>
<dbReference type="SUPFAM" id="SSF51735">
    <property type="entry name" value="NAD(P)-binding Rossmann-fold domains"/>
    <property type="match status" value="1"/>
</dbReference>
<dbReference type="AlphaFoldDB" id="A0A2T5GEM2"/>
<reference evidence="3 4" key="1">
    <citation type="submission" date="2017-08" db="EMBL/GenBank/DDBJ databases">
        <title>Burning lignite coal seam in the remote Altai Mountains harbors a hydrogen-driven thermophilic microbial community.</title>
        <authorList>
            <person name="Kadnikov V.V."/>
            <person name="Mardanov A.V."/>
            <person name="Ivasenko D."/>
            <person name="Beletsky A.V."/>
            <person name="Karnachuk O.V."/>
            <person name="Ravin N.V."/>
        </authorList>
    </citation>
    <scope>NUCLEOTIDE SEQUENCE [LARGE SCALE GENOMIC DNA]</scope>
    <source>
        <strain evidence="3">AL33</strain>
    </source>
</reference>
<dbReference type="Gene3D" id="3.40.50.720">
    <property type="entry name" value="NAD(P)-binding Rossmann-like Domain"/>
    <property type="match status" value="1"/>
</dbReference>
<protein>
    <submittedName>
        <fullName evidence="3">dTDP-glucose 4,6-dehydratase</fullName>
    </submittedName>
</protein>
<gene>
    <name evidence="3" type="ORF">HSCHL_0202</name>
</gene>
<dbReference type="Gene3D" id="3.90.25.10">
    <property type="entry name" value="UDP-galactose 4-epimerase, domain 1"/>
    <property type="match status" value="1"/>
</dbReference>
<evidence type="ECO:0000256" key="1">
    <source>
        <dbReference type="ARBA" id="ARBA00023027"/>
    </source>
</evidence>
<organism evidence="3 4">
    <name type="scientific">Hydrogenibacillus schlegelii</name>
    <name type="common">Bacillus schlegelii</name>
    <dbReference type="NCBI Taxonomy" id="1484"/>
    <lineage>
        <taxon>Bacteria</taxon>
        <taxon>Bacillati</taxon>
        <taxon>Bacillota</taxon>
        <taxon>Bacilli</taxon>
        <taxon>Bacillales</taxon>
        <taxon>Bacillales Family X. Incertae Sedis</taxon>
        <taxon>Hydrogenibacillus</taxon>
    </lineage>
</organism>
<feature type="domain" description="NAD-dependent epimerase/dehydratase" evidence="2">
    <location>
        <begin position="19"/>
        <end position="260"/>
    </location>
</feature>
<keyword evidence="1" id="KW-0520">NAD</keyword>